<gene>
    <name evidence="2" type="ORF">EJ02DRAFT_512632</name>
</gene>
<dbReference type="EMBL" id="ML976052">
    <property type="protein sequence ID" value="KAF1941112.1"/>
    <property type="molecule type" value="Genomic_DNA"/>
</dbReference>
<dbReference type="AlphaFoldDB" id="A0A6A5SMT0"/>
<name>A0A6A5SMT0_9PLEO</name>
<sequence length="254" mass="28152">MELDHAPCAEEERASNSSHSEFSFEEESVVMHLDTDGEPWDGLEAHKIPPFEVLGKLKGLGWFEDLISRKHDAPWGSLDLRNDYSQPASSRATSVFSDQDNAAFETLSKMRDFSPPLLVQGALSPVNEMRGSLVHGTPVLPYAYGEEPHTTASQPEDAFTCTSVDMYLPYLCAQTATASDNYLEAPLPVHLQDFDMDLSWDTLKGDTLGLTNSFEPLRPPRNGYEYLHSVGQSGYISLAGILGQVGPIRDRRCR</sequence>
<accession>A0A6A5SMT0</accession>
<dbReference type="Proteomes" id="UP000800038">
    <property type="component" value="Unassembled WGS sequence"/>
</dbReference>
<feature type="compositionally biased region" description="Basic and acidic residues" evidence="1">
    <location>
        <begin position="1"/>
        <end position="14"/>
    </location>
</feature>
<organism evidence="2 3">
    <name type="scientific">Clathrospora elynae</name>
    <dbReference type="NCBI Taxonomy" id="706981"/>
    <lineage>
        <taxon>Eukaryota</taxon>
        <taxon>Fungi</taxon>
        <taxon>Dikarya</taxon>
        <taxon>Ascomycota</taxon>
        <taxon>Pezizomycotina</taxon>
        <taxon>Dothideomycetes</taxon>
        <taxon>Pleosporomycetidae</taxon>
        <taxon>Pleosporales</taxon>
        <taxon>Diademaceae</taxon>
        <taxon>Clathrospora</taxon>
    </lineage>
</organism>
<evidence type="ECO:0000256" key="1">
    <source>
        <dbReference type="SAM" id="MobiDB-lite"/>
    </source>
</evidence>
<proteinExistence type="predicted"/>
<feature type="region of interest" description="Disordered" evidence="1">
    <location>
        <begin position="1"/>
        <end position="23"/>
    </location>
</feature>
<keyword evidence="3" id="KW-1185">Reference proteome</keyword>
<reference evidence="2" key="1">
    <citation type="journal article" date="2020" name="Stud. Mycol.">
        <title>101 Dothideomycetes genomes: a test case for predicting lifestyles and emergence of pathogens.</title>
        <authorList>
            <person name="Haridas S."/>
            <person name="Albert R."/>
            <person name="Binder M."/>
            <person name="Bloem J."/>
            <person name="Labutti K."/>
            <person name="Salamov A."/>
            <person name="Andreopoulos B."/>
            <person name="Baker S."/>
            <person name="Barry K."/>
            <person name="Bills G."/>
            <person name="Bluhm B."/>
            <person name="Cannon C."/>
            <person name="Castanera R."/>
            <person name="Culley D."/>
            <person name="Daum C."/>
            <person name="Ezra D."/>
            <person name="Gonzalez J."/>
            <person name="Henrissat B."/>
            <person name="Kuo A."/>
            <person name="Liang C."/>
            <person name="Lipzen A."/>
            <person name="Lutzoni F."/>
            <person name="Magnuson J."/>
            <person name="Mondo S."/>
            <person name="Nolan M."/>
            <person name="Ohm R."/>
            <person name="Pangilinan J."/>
            <person name="Park H.-J."/>
            <person name="Ramirez L."/>
            <person name="Alfaro M."/>
            <person name="Sun H."/>
            <person name="Tritt A."/>
            <person name="Yoshinaga Y."/>
            <person name="Zwiers L.-H."/>
            <person name="Turgeon B."/>
            <person name="Goodwin S."/>
            <person name="Spatafora J."/>
            <person name="Crous P."/>
            <person name="Grigoriev I."/>
        </authorList>
    </citation>
    <scope>NUCLEOTIDE SEQUENCE</scope>
    <source>
        <strain evidence="2">CBS 161.51</strain>
    </source>
</reference>
<protein>
    <submittedName>
        <fullName evidence="2">Uncharacterized protein</fullName>
    </submittedName>
</protein>
<evidence type="ECO:0000313" key="3">
    <source>
        <dbReference type="Proteomes" id="UP000800038"/>
    </source>
</evidence>
<evidence type="ECO:0000313" key="2">
    <source>
        <dbReference type="EMBL" id="KAF1941112.1"/>
    </source>
</evidence>